<evidence type="ECO:0000313" key="1">
    <source>
        <dbReference type="EMBL" id="CAB4146381.1"/>
    </source>
</evidence>
<protein>
    <submittedName>
        <fullName evidence="2">Uncharacterized protein</fullName>
    </submittedName>
</protein>
<reference evidence="2" key="1">
    <citation type="submission" date="2020-05" db="EMBL/GenBank/DDBJ databases">
        <authorList>
            <person name="Chiriac C."/>
            <person name="Salcher M."/>
            <person name="Ghai R."/>
            <person name="Kavagutti S V."/>
        </authorList>
    </citation>
    <scope>NUCLEOTIDE SEQUENCE</scope>
</reference>
<gene>
    <name evidence="2" type="ORF">UFOVP1223_4</name>
    <name evidence="3" type="ORF">UFOVP1669_9</name>
    <name evidence="1" type="ORF">UFOVP494_15</name>
</gene>
<evidence type="ECO:0000313" key="2">
    <source>
        <dbReference type="EMBL" id="CAB4191012.1"/>
    </source>
</evidence>
<evidence type="ECO:0000313" key="3">
    <source>
        <dbReference type="EMBL" id="CAB4222982.1"/>
    </source>
</evidence>
<dbReference type="EMBL" id="LR797533">
    <property type="protein sequence ID" value="CAB4222982.1"/>
    <property type="molecule type" value="Genomic_DNA"/>
</dbReference>
<name>A0A6J5R4Z9_9CAUD</name>
<sequence length="85" mass="10031">MEPDQAAAQIREFEQTVAYLTVDKQILQTYVDEWTHRFQIMQSSRNRWRLCAMELADTLYKRLPNLPDLEAFYSLLHDPLDGDGL</sequence>
<organism evidence="2">
    <name type="scientific">uncultured Caudovirales phage</name>
    <dbReference type="NCBI Taxonomy" id="2100421"/>
    <lineage>
        <taxon>Viruses</taxon>
        <taxon>Duplodnaviria</taxon>
        <taxon>Heunggongvirae</taxon>
        <taxon>Uroviricota</taxon>
        <taxon>Caudoviricetes</taxon>
        <taxon>Peduoviridae</taxon>
        <taxon>Maltschvirus</taxon>
        <taxon>Maltschvirus maltsch</taxon>
    </lineage>
</organism>
<accession>A0A6J5R4Z9</accession>
<dbReference type="EMBL" id="LR797164">
    <property type="protein sequence ID" value="CAB4191012.1"/>
    <property type="molecule type" value="Genomic_DNA"/>
</dbReference>
<dbReference type="EMBL" id="LR796464">
    <property type="protein sequence ID" value="CAB4146381.1"/>
    <property type="molecule type" value="Genomic_DNA"/>
</dbReference>
<proteinExistence type="predicted"/>